<evidence type="ECO:0000259" key="3">
    <source>
        <dbReference type="Pfam" id="PF07687"/>
    </source>
</evidence>
<dbReference type="AlphaFoldDB" id="F0JDT5"/>
<dbReference type="GO" id="GO:0046657">
    <property type="term" value="P:folic acid catabolic process"/>
    <property type="evidence" value="ECO:0007669"/>
    <property type="project" value="TreeGrafter"/>
</dbReference>
<dbReference type="SUPFAM" id="SSF53187">
    <property type="entry name" value="Zn-dependent exopeptidases"/>
    <property type="match status" value="1"/>
</dbReference>
<gene>
    <name evidence="4" type="ORF">DND132_1409</name>
</gene>
<dbReference type="Pfam" id="PF07687">
    <property type="entry name" value="M20_dimer"/>
    <property type="match status" value="1"/>
</dbReference>
<dbReference type="PANTHER" id="PTHR30575">
    <property type="entry name" value="PEPTIDASE M20"/>
    <property type="match status" value="1"/>
</dbReference>
<dbReference type="GO" id="GO:0046872">
    <property type="term" value="F:metal ion binding"/>
    <property type="evidence" value="ECO:0007669"/>
    <property type="project" value="UniProtKB-KW"/>
</dbReference>
<sequence length="463" mass="48689">MTDHATMENVRLAAGMAAGMKDGLIARRRDLHRYPETAWTEFRTASLVARALAEAGYAVRLGGDAVRRESMFGAPPARELAVHMDRAVAQGGDPDLIARMADGLTGVVGELDCGPGPVVALRFDMDANDLDEARDNGHRPHRVGFASVNAGAMHACGHDGHTAIGLGVAELLAELRDRLHGTVRLIFQPGEEGVRGAGPMVDAGVLDGVDYLLGGHIGLRAPRTGQLVCGVEGFLATTKFDVAFTGVAAHAGAAPEQGRNALLAAANAALNLHAIPRHGQGTSRITVGTLHAGQGRNVIPAGAVIEAETRGRTTEIDRFVFERAREVVAGAAMMYGVDHEITVQGRSPGGRSDPEAAAVVRRAAEAMGRFTDIRDRADMRASEDFALMLDAVQAQGGLGAYLMLGSDLAAGHHNPRFDFDEACLAPGVELFARCALACLDLPRRRGRPTTHPPLAGGQSKECA</sequence>
<dbReference type="Pfam" id="PF01546">
    <property type="entry name" value="Peptidase_M20"/>
    <property type="match status" value="1"/>
</dbReference>
<dbReference type="Gene3D" id="3.40.630.10">
    <property type="entry name" value="Zn peptidases"/>
    <property type="match status" value="2"/>
</dbReference>
<reference evidence="4 5" key="1">
    <citation type="journal article" date="2011" name="J. Bacteriol.">
        <title>Genome sequence of the mercury-methylating strain Desulfovibrio desulfuricans ND132.</title>
        <authorList>
            <person name="Brown S.D."/>
            <person name="Gilmour C.C."/>
            <person name="Kucken A.M."/>
            <person name="Wall J.D."/>
            <person name="Elias D.A."/>
            <person name="Brandt C.C."/>
            <person name="Podar M."/>
            <person name="Chertkov O."/>
            <person name="Held B."/>
            <person name="Bruce D.C."/>
            <person name="Detter J.C."/>
            <person name="Tapia R."/>
            <person name="Han C.S."/>
            <person name="Goodwin L.A."/>
            <person name="Cheng J.F."/>
            <person name="Pitluck S."/>
            <person name="Woyke T."/>
            <person name="Mikhailova N."/>
            <person name="Ivanova N.N."/>
            <person name="Han J."/>
            <person name="Lucas S."/>
            <person name="Lapidus A.L."/>
            <person name="Land M.L."/>
            <person name="Hauser L.J."/>
            <person name="Palumbo A.V."/>
        </authorList>
    </citation>
    <scope>NUCLEOTIDE SEQUENCE [LARGE SCALE GENOMIC DNA]</scope>
    <source>
        <strain evidence="4 5">ND132</strain>
    </source>
</reference>
<dbReference type="InterPro" id="IPR052030">
    <property type="entry name" value="Peptidase_M20/M20A_hydrolases"/>
</dbReference>
<dbReference type="STRING" id="641491.DND132_1409"/>
<dbReference type="MEROPS" id="M20.020"/>
<protein>
    <submittedName>
        <fullName evidence="4">Amidohydrolase</fullName>
    </submittedName>
</protein>
<dbReference type="InterPro" id="IPR011650">
    <property type="entry name" value="Peptidase_M20_dimer"/>
</dbReference>
<dbReference type="GO" id="GO:0016805">
    <property type="term" value="F:dipeptidase activity"/>
    <property type="evidence" value="ECO:0007669"/>
    <property type="project" value="TreeGrafter"/>
</dbReference>
<dbReference type="EMBL" id="CP003220">
    <property type="protein sequence ID" value="EGB14617.1"/>
    <property type="molecule type" value="Genomic_DNA"/>
</dbReference>
<feature type="binding site" evidence="2">
    <location>
        <position position="216"/>
    </location>
    <ligand>
        <name>Mn(2+)</name>
        <dbReference type="ChEBI" id="CHEBI:29035"/>
        <label>2</label>
    </ligand>
</feature>
<feature type="binding site" evidence="2">
    <location>
        <position position="158"/>
    </location>
    <ligand>
        <name>Mn(2+)</name>
        <dbReference type="ChEBI" id="CHEBI:29035"/>
        <label>2</label>
    </ligand>
</feature>
<dbReference type="NCBIfam" id="TIGR01891">
    <property type="entry name" value="amidohydrolases"/>
    <property type="match status" value="1"/>
</dbReference>
<keyword evidence="2" id="KW-0464">Manganese</keyword>
<accession>F0JDT5</accession>
<dbReference type="eggNOG" id="COG1473">
    <property type="taxonomic scope" value="Bacteria"/>
</dbReference>
<evidence type="ECO:0000313" key="5">
    <source>
        <dbReference type="Proteomes" id="UP000007845"/>
    </source>
</evidence>
<feature type="binding site" evidence="2">
    <location>
        <position position="192"/>
    </location>
    <ligand>
        <name>Mn(2+)</name>
        <dbReference type="ChEBI" id="CHEBI:29035"/>
        <label>2</label>
    </ligand>
</feature>
<dbReference type="GO" id="GO:0071713">
    <property type="term" value="F:para-aminobenzoyl-glutamate hydrolase activity"/>
    <property type="evidence" value="ECO:0007669"/>
    <property type="project" value="TreeGrafter"/>
</dbReference>
<dbReference type="SUPFAM" id="SSF55031">
    <property type="entry name" value="Bacterial exopeptidase dimerisation domain"/>
    <property type="match status" value="1"/>
</dbReference>
<dbReference type="Proteomes" id="UP000007845">
    <property type="component" value="Chromosome"/>
</dbReference>
<dbReference type="GO" id="GO:0005737">
    <property type="term" value="C:cytoplasm"/>
    <property type="evidence" value="ECO:0007669"/>
    <property type="project" value="TreeGrafter"/>
</dbReference>
<dbReference type="HOGENOM" id="CLU_023257_2_1_7"/>
<dbReference type="SMR" id="F0JDT5"/>
<feature type="binding site" evidence="2">
    <location>
        <position position="413"/>
    </location>
    <ligand>
        <name>Mn(2+)</name>
        <dbReference type="ChEBI" id="CHEBI:29035"/>
        <label>2</label>
    </ligand>
</feature>
<dbReference type="PANTHER" id="PTHR30575:SF3">
    <property type="entry name" value="PEPTIDASE M20 DIMERISATION DOMAIN-CONTAINING PROTEIN"/>
    <property type="match status" value="1"/>
</dbReference>
<dbReference type="InterPro" id="IPR017439">
    <property type="entry name" value="Amidohydrolase"/>
</dbReference>
<dbReference type="InterPro" id="IPR036264">
    <property type="entry name" value="Bact_exopeptidase_dim_dom"/>
</dbReference>
<keyword evidence="1 4" id="KW-0378">Hydrolase</keyword>
<comment type="cofactor">
    <cofactor evidence="2">
        <name>Mn(2+)</name>
        <dbReference type="ChEBI" id="CHEBI:29035"/>
    </cofactor>
    <text evidence="2">The Mn(2+) ion enhances activity.</text>
</comment>
<feature type="binding site" evidence="2">
    <location>
        <position position="156"/>
    </location>
    <ligand>
        <name>Mn(2+)</name>
        <dbReference type="ChEBI" id="CHEBI:29035"/>
        <label>2</label>
    </ligand>
</feature>
<evidence type="ECO:0000256" key="2">
    <source>
        <dbReference type="PIRSR" id="PIRSR005962-1"/>
    </source>
</evidence>
<dbReference type="InterPro" id="IPR002933">
    <property type="entry name" value="Peptidase_M20"/>
</dbReference>
<dbReference type="KEGG" id="ddn:DND132_1409"/>
<evidence type="ECO:0000256" key="1">
    <source>
        <dbReference type="ARBA" id="ARBA00022801"/>
    </source>
</evidence>
<name>F0JDT5_9BACT</name>
<organism evidence="4 5">
    <name type="scientific">Pseudodesulfovibrio mercurii</name>
    <dbReference type="NCBI Taxonomy" id="641491"/>
    <lineage>
        <taxon>Bacteria</taxon>
        <taxon>Pseudomonadati</taxon>
        <taxon>Thermodesulfobacteriota</taxon>
        <taxon>Desulfovibrionia</taxon>
        <taxon>Desulfovibrionales</taxon>
        <taxon>Desulfovibrionaceae</taxon>
    </lineage>
</organism>
<keyword evidence="5" id="KW-1185">Reference proteome</keyword>
<keyword evidence="2" id="KW-0479">Metal-binding</keyword>
<feature type="domain" description="Peptidase M20 dimerisation" evidence="3">
    <location>
        <begin position="240"/>
        <end position="320"/>
    </location>
</feature>
<proteinExistence type="predicted"/>
<evidence type="ECO:0000313" key="4">
    <source>
        <dbReference type="EMBL" id="EGB14617.1"/>
    </source>
</evidence>
<dbReference type="PIRSF" id="PIRSF005962">
    <property type="entry name" value="Pept_M20D_amidohydro"/>
    <property type="match status" value="1"/>
</dbReference>
<dbReference type="RefSeq" id="WP_014322045.1">
    <property type="nucleotide sequence ID" value="NC_016803.1"/>
</dbReference>